<dbReference type="VEuPathDB" id="FungiDB:EMCG_06424"/>
<feature type="region of interest" description="Disordered" evidence="1">
    <location>
        <begin position="110"/>
        <end position="148"/>
    </location>
</feature>
<organism evidence="3 4">
    <name type="scientific">[Emmonsia] crescens</name>
    <dbReference type="NCBI Taxonomy" id="73230"/>
    <lineage>
        <taxon>Eukaryota</taxon>
        <taxon>Fungi</taxon>
        <taxon>Dikarya</taxon>
        <taxon>Ascomycota</taxon>
        <taxon>Pezizomycotina</taxon>
        <taxon>Eurotiomycetes</taxon>
        <taxon>Eurotiomycetidae</taxon>
        <taxon>Onygenales</taxon>
        <taxon>Ajellomycetaceae</taxon>
        <taxon>Emergomyces</taxon>
    </lineage>
</organism>
<keyword evidence="2" id="KW-0472">Membrane</keyword>
<keyword evidence="2" id="KW-0812">Transmembrane</keyword>
<feature type="compositionally biased region" description="Polar residues" evidence="1">
    <location>
        <begin position="110"/>
        <end position="132"/>
    </location>
</feature>
<feature type="transmembrane region" description="Helical" evidence="2">
    <location>
        <begin position="176"/>
        <end position="199"/>
    </location>
</feature>
<accession>A0A2B7ZSI0</accession>
<evidence type="ECO:0000256" key="2">
    <source>
        <dbReference type="SAM" id="Phobius"/>
    </source>
</evidence>
<evidence type="ECO:0000313" key="4">
    <source>
        <dbReference type="Proteomes" id="UP000226031"/>
    </source>
</evidence>
<protein>
    <submittedName>
        <fullName evidence="3">Uncharacterized protein</fullName>
    </submittedName>
</protein>
<dbReference type="AlphaFoldDB" id="A0A2B7ZSI0"/>
<reference evidence="3 4" key="1">
    <citation type="submission" date="2017-10" db="EMBL/GenBank/DDBJ databases">
        <title>Comparative genomics in systemic dimorphic fungi from Ajellomycetaceae.</title>
        <authorList>
            <person name="Munoz J.F."/>
            <person name="Mcewen J.G."/>
            <person name="Clay O.K."/>
            <person name="Cuomo C.A."/>
        </authorList>
    </citation>
    <scope>NUCLEOTIDE SEQUENCE [LARGE SCALE GENOMIC DNA]</scope>
    <source>
        <strain evidence="3 4">UAMH4076</strain>
    </source>
</reference>
<proteinExistence type="predicted"/>
<keyword evidence="4" id="KW-1185">Reference proteome</keyword>
<keyword evidence="2" id="KW-1133">Transmembrane helix</keyword>
<evidence type="ECO:0000256" key="1">
    <source>
        <dbReference type="SAM" id="MobiDB-lite"/>
    </source>
</evidence>
<feature type="transmembrane region" description="Helical" evidence="2">
    <location>
        <begin position="205"/>
        <end position="227"/>
    </location>
</feature>
<sequence>MKRPAKLRANSAVHSSTSSNSMLSRFPLLHVTNISLPAWDVGDQIPGLRIPLAFLSSLRTNLQISSSYEDLLPPSPLIPVTNTPFHHPSTERKTGKTAYLPCSTLNGIRYSPQNTPSNDESTYKNESNNNVQTPFNPSSTPPLTTSPATTEDDILSALRLVSDSVAQQRQIAAKCILSNPVILAASIMLFLTIAKLLYTGSPSDLVLMVSLWSLCSLLALLSIRYMVRGYSTLAERVGNWSWLSESSVNGISQRRDEILVTKCGADIVAVLVLRIAKTVVPNDATNAGVLLLRPRSSRRKSSARWTGIIRAWSVKQSHRHCGVGTSLLEEAVGYCRLRSLDGPVFADDHANATRVLPSVFHGKFLQHDQWARRFLERLILELRGR</sequence>
<feature type="compositionally biased region" description="Low complexity" evidence="1">
    <location>
        <begin position="133"/>
        <end position="148"/>
    </location>
</feature>
<gene>
    <name evidence="3" type="ORF">GX50_00222</name>
</gene>
<comment type="caution">
    <text evidence="3">The sequence shown here is derived from an EMBL/GenBank/DDBJ whole genome shotgun (WGS) entry which is preliminary data.</text>
</comment>
<name>A0A2B7ZSI0_9EURO</name>
<dbReference type="EMBL" id="PDND01000002">
    <property type="protein sequence ID" value="PGH36986.1"/>
    <property type="molecule type" value="Genomic_DNA"/>
</dbReference>
<evidence type="ECO:0000313" key="3">
    <source>
        <dbReference type="EMBL" id="PGH36986.1"/>
    </source>
</evidence>
<dbReference type="Proteomes" id="UP000226031">
    <property type="component" value="Unassembled WGS sequence"/>
</dbReference>